<keyword evidence="4" id="KW-0175">Coiled coil</keyword>
<dbReference type="PANTHER" id="PTHR32176:SF92">
    <property type="entry name" value="XYLOSE ISOMERASE"/>
    <property type="match status" value="1"/>
</dbReference>
<dbReference type="Proteomes" id="UP000887540">
    <property type="component" value="Unplaced"/>
</dbReference>
<dbReference type="InterPro" id="IPR036869">
    <property type="entry name" value="J_dom_sf"/>
</dbReference>
<dbReference type="Gene3D" id="1.25.40.10">
    <property type="entry name" value="Tetratricopeptide repeat domain"/>
    <property type="match status" value="1"/>
</dbReference>
<dbReference type="GO" id="GO:0016042">
    <property type="term" value="P:lipid catabolic process"/>
    <property type="evidence" value="ECO:0007669"/>
    <property type="project" value="UniProtKB-UniRule"/>
</dbReference>
<evidence type="ECO:0000256" key="6">
    <source>
        <dbReference type="SAM" id="Phobius"/>
    </source>
</evidence>
<dbReference type="GO" id="GO:0004620">
    <property type="term" value="F:phospholipase activity"/>
    <property type="evidence" value="ECO:0007669"/>
    <property type="project" value="TreeGrafter"/>
</dbReference>
<name>A0A914D0K3_9BILA</name>
<feature type="active site" description="Nucleophile" evidence="3">
    <location>
        <position position="1258"/>
    </location>
</feature>
<evidence type="ECO:0000256" key="1">
    <source>
        <dbReference type="ARBA" id="ARBA00010240"/>
    </source>
</evidence>
<feature type="short sequence motif" description="GXSXG" evidence="3">
    <location>
        <begin position="1256"/>
        <end position="1260"/>
    </location>
</feature>
<feature type="short sequence motif" description="GXGXXG" evidence="3">
    <location>
        <begin position="1224"/>
        <end position="1229"/>
    </location>
</feature>
<sequence>MDADINEHFHQIDKAIRDKLSEKDIRHLFKKAKELIDEFEGNNETKYRNFRYQYHAKRASYFKAINRLSDAKKEELLAKKYNTKETLGTDHVFHTGQKIAAPTYNIAENNVIKTLKQDIENALEKIRSEAEEAKWTDLKNHIQRLCTASMTSFVECLGVQEAFSTMNKFLDGNATELLLLVANETSIPTQEADDSFEYCNYIVLLRKLCDDLQQQQLVEFAQYLLSDSVHAYEALFGDVSPIEYSINNRYKQLARLFHPDSFVGSEVVGIFTELFQKIVQMKETKLEDLQKRTYDIGKANYYENEGTREWDIAQDFKNAAKSNYGLMKVLKKESIQNWLMHELENAKIRHALLAFAHYRAAMLALGAHVELKDSVRLRKYMTLCLILAGPTYTMDAELYAIGTIYTIVHESETLTLNDSDLKDMNCILDRVRNVSKTHSGQQSMPETENRNDTVTETSLVPRPSEIMAKYVPNTTKNITIGQRSKIKREMSYQIYDRCIIRADERLVKYYSPSEKILEVKRNAMIHRAKGIAAGITGAGGFSIATGGFTLLAITLEPVLTSATTIAAVGAAAVVGPIALVISGLLTLAGGLYFGYKFLKMAGLLMREPEIREKLNKMMENALDYFKKGEYEEFFKTLASPYVSTASPDEPPLIEFQEGIKIDINPTLVVQQLLKHEFRPDGIAYLLNIMGEVLVRLRSRKIIMETQTQSALNELAIKLFQEIYSNKALKTEAGKLDKLVKNAQFDKDKQESLWKKIKGSFLRMRAEKFYSIPSEYLKAAEKAPFTARLEEIENIARMNFATLQIIIGDDDNLNSAKTVLIEVKALLTKKFQFFCAPELRLQALEDWLFALGIYDDPEPRPASRLALSDVIQIEELRRVQYVQVEEGRISIQGFIAVPEKTDLWEYLFHFLPEITIWSREEFVEVVKQSYKSQEKFKIMMDKILEVEGNQQCALGVQKWCSSFLNDTHFLDNRYLQVIAYLLNVEFQCCILNRKSADENVFKTYGQPICPPKHISIRHRLYLVVDDSKRSTVLGLFVTHDSTYLHYNLEQARMETDPRKKVEILLNTARSHRKNAESCNGINHIMALSEWAKTRQVYEEVRRFAPDEHEALLGNAKCLLELHKYKRAELFLMQHETTLKEDHDFWIILAIARRRQFNKKSDALIPLSHALEIHPESHEAKKQRRLIEGEIKAKESSQYKYTYNLDTHRSRSSTEHPTYNILSIDGGGIRGILPAVWLCELERKTRRPIATMFDMISGTSTGGIIAAGLSMPSMSRPTRLHDHLSDMQLPETCQPKYRASDILELYRTKHSELFTADIFSLGGVFWSKYSDRGRRSLFTDYFHDIRMADALTDLLIPAVSLQTHQIYSFTKRQPENHRIFDAVMATSSAPTYFAPYEINGHSFVDGGVQANNPIMEAYREATTKYGAQRKNVFVLSLGTGDYVPDPVHPEASRKLLFWYSQLTKPSKLIFDGPQNNLERHMCGLLQEKYHRWQVWFEDPIGLDDCREETVQYLIDTAREYIEEMECRDDRNRLGLVIEHLDESRESRT</sequence>
<dbReference type="GO" id="GO:0047372">
    <property type="term" value="F:monoacylglycerol lipase activity"/>
    <property type="evidence" value="ECO:0007669"/>
    <property type="project" value="TreeGrafter"/>
</dbReference>
<accession>A0A914D0K3</accession>
<comment type="similarity">
    <text evidence="1">Belongs to the patatin family.</text>
</comment>
<dbReference type="SUPFAM" id="SSF46565">
    <property type="entry name" value="Chaperone J-domain"/>
    <property type="match status" value="1"/>
</dbReference>
<evidence type="ECO:0000256" key="2">
    <source>
        <dbReference type="ARBA" id="ARBA00023098"/>
    </source>
</evidence>
<evidence type="ECO:0000313" key="9">
    <source>
        <dbReference type="WBParaSite" id="ACRNAN_scaffold161.g11463.t1"/>
    </source>
</evidence>
<feature type="transmembrane region" description="Helical" evidence="6">
    <location>
        <begin position="530"/>
        <end position="553"/>
    </location>
</feature>
<keyword evidence="3" id="KW-0378">Hydrolase</keyword>
<feature type="coiled-coil region" evidence="4">
    <location>
        <begin position="105"/>
        <end position="136"/>
    </location>
</feature>
<evidence type="ECO:0000256" key="5">
    <source>
        <dbReference type="SAM" id="MobiDB-lite"/>
    </source>
</evidence>
<dbReference type="InterPro" id="IPR011990">
    <property type="entry name" value="TPR-like_helical_dom_sf"/>
</dbReference>
<dbReference type="CDD" id="cd07199">
    <property type="entry name" value="Pat17_PNPLA8_PNPLA9_like"/>
    <property type="match status" value="1"/>
</dbReference>
<feature type="compositionally biased region" description="Polar residues" evidence="5">
    <location>
        <begin position="436"/>
        <end position="446"/>
    </location>
</feature>
<keyword evidence="2 3" id="KW-0443">Lipid metabolism</keyword>
<dbReference type="PANTHER" id="PTHR32176">
    <property type="entry name" value="XYLOSE ISOMERASE"/>
    <property type="match status" value="1"/>
</dbReference>
<evidence type="ECO:0000256" key="3">
    <source>
        <dbReference type="PROSITE-ProRule" id="PRU01161"/>
    </source>
</evidence>
<feature type="active site" description="Proton acceptor" evidence="3">
    <location>
        <position position="1403"/>
    </location>
</feature>
<protein>
    <submittedName>
        <fullName evidence="9">PNPLA domain-containing protein</fullName>
    </submittedName>
</protein>
<dbReference type="Pfam" id="PF01734">
    <property type="entry name" value="Patatin"/>
    <property type="match status" value="1"/>
</dbReference>
<dbReference type="Gene3D" id="3.40.1090.10">
    <property type="entry name" value="Cytosolic phospholipase A2 catalytic domain"/>
    <property type="match status" value="1"/>
</dbReference>
<evidence type="ECO:0000259" key="7">
    <source>
        <dbReference type="PROSITE" id="PS51635"/>
    </source>
</evidence>
<evidence type="ECO:0000256" key="4">
    <source>
        <dbReference type="SAM" id="Coils"/>
    </source>
</evidence>
<reference evidence="9" key="1">
    <citation type="submission" date="2022-11" db="UniProtKB">
        <authorList>
            <consortium name="WormBaseParasite"/>
        </authorList>
    </citation>
    <scope>IDENTIFICATION</scope>
</reference>
<dbReference type="SUPFAM" id="SSF52151">
    <property type="entry name" value="FabD/lysophospholipase-like"/>
    <property type="match status" value="1"/>
</dbReference>
<dbReference type="WBParaSite" id="ACRNAN_scaffold161.g11463.t1">
    <property type="protein sequence ID" value="ACRNAN_scaffold161.g11463.t1"/>
    <property type="gene ID" value="ACRNAN_scaffold161.g11463"/>
</dbReference>
<dbReference type="PROSITE" id="PS51635">
    <property type="entry name" value="PNPLA"/>
    <property type="match status" value="1"/>
</dbReference>
<dbReference type="InterPro" id="IPR016035">
    <property type="entry name" value="Acyl_Trfase/lysoPLipase"/>
</dbReference>
<feature type="transmembrane region" description="Helical" evidence="6">
    <location>
        <begin position="565"/>
        <end position="595"/>
    </location>
</feature>
<feature type="short sequence motif" description="DGA/G" evidence="3">
    <location>
        <begin position="1403"/>
        <end position="1405"/>
    </location>
</feature>
<dbReference type="InterPro" id="IPR002641">
    <property type="entry name" value="PNPLA_dom"/>
</dbReference>
<feature type="domain" description="PNPLA" evidence="7">
    <location>
        <begin position="1220"/>
        <end position="1416"/>
    </location>
</feature>
<dbReference type="SUPFAM" id="SSF48452">
    <property type="entry name" value="TPR-like"/>
    <property type="match status" value="1"/>
</dbReference>
<keyword evidence="3" id="KW-0442">Lipid degradation</keyword>
<feature type="region of interest" description="Disordered" evidence="5">
    <location>
        <begin position="436"/>
        <end position="455"/>
    </location>
</feature>
<keyword evidence="6" id="KW-1133">Transmembrane helix</keyword>
<organism evidence="8 9">
    <name type="scientific">Acrobeloides nanus</name>
    <dbReference type="NCBI Taxonomy" id="290746"/>
    <lineage>
        <taxon>Eukaryota</taxon>
        <taxon>Metazoa</taxon>
        <taxon>Ecdysozoa</taxon>
        <taxon>Nematoda</taxon>
        <taxon>Chromadorea</taxon>
        <taxon>Rhabditida</taxon>
        <taxon>Tylenchina</taxon>
        <taxon>Cephalobomorpha</taxon>
        <taxon>Cephaloboidea</taxon>
        <taxon>Cephalobidae</taxon>
        <taxon>Acrobeloides</taxon>
    </lineage>
</organism>
<evidence type="ECO:0000313" key="8">
    <source>
        <dbReference type="Proteomes" id="UP000887540"/>
    </source>
</evidence>
<keyword evidence="6" id="KW-0812">Transmembrane</keyword>
<keyword evidence="8" id="KW-1185">Reference proteome</keyword>
<keyword evidence="6" id="KW-0472">Membrane</keyword>
<proteinExistence type="inferred from homology"/>